<dbReference type="Pfam" id="PF07798">
    <property type="entry name" value="CCDC90-like"/>
    <property type="match status" value="1"/>
</dbReference>
<reference evidence="11 12" key="1">
    <citation type="submission" date="2021-02" db="EMBL/GenBank/DDBJ databases">
        <title>Variation within the Batrachochytrium salamandrivorans European outbreak.</title>
        <authorList>
            <person name="Kelly M."/>
            <person name="Pasmans F."/>
            <person name="Shea T.P."/>
            <person name="Munoz J.F."/>
            <person name="Carranza S."/>
            <person name="Cuomo C.A."/>
            <person name="Martel A."/>
        </authorList>
    </citation>
    <scope>NUCLEOTIDE SEQUENCE [LARGE SCALE GENOMIC DNA]</scope>
    <source>
        <strain evidence="11 12">AMFP18/2</strain>
    </source>
</reference>
<dbReference type="PANTHER" id="PTHR14360:SF1">
    <property type="entry name" value="PROTEIN FMP32, MITOCHONDRIAL"/>
    <property type="match status" value="1"/>
</dbReference>
<dbReference type="InterPro" id="IPR024461">
    <property type="entry name" value="CCDC90-like"/>
</dbReference>
<name>A0ABQ8F433_9FUNG</name>
<gene>
    <name evidence="11" type="ORF">BASA50_008450</name>
</gene>
<keyword evidence="7 10" id="KW-0472">Membrane</keyword>
<accession>A0ABQ8F433</accession>
<proteinExistence type="predicted"/>
<evidence type="ECO:0000256" key="6">
    <source>
        <dbReference type="ARBA" id="ARBA00023128"/>
    </source>
</evidence>
<keyword evidence="4 10" id="KW-1133">Transmembrane helix</keyword>
<evidence type="ECO:0000313" key="12">
    <source>
        <dbReference type="Proteomes" id="UP001648503"/>
    </source>
</evidence>
<feature type="compositionally biased region" description="Polar residues" evidence="9">
    <location>
        <begin position="62"/>
        <end position="78"/>
    </location>
</feature>
<comment type="subcellular location">
    <subcellularLocation>
        <location evidence="2">Membrane</location>
    </subcellularLocation>
    <subcellularLocation>
        <location evidence="1">Mitochondrion</location>
    </subcellularLocation>
</comment>
<evidence type="ECO:0000256" key="3">
    <source>
        <dbReference type="ARBA" id="ARBA00022692"/>
    </source>
</evidence>
<keyword evidence="6" id="KW-0496">Mitochondrion</keyword>
<feature type="region of interest" description="Disordered" evidence="9">
    <location>
        <begin position="52"/>
        <end position="106"/>
    </location>
</feature>
<evidence type="ECO:0000256" key="10">
    <source>
        <dbReference type="SAM" id="Phobius"/>
    </source>
</evidence>
<organism evidence="11 12">
    <name type="scientific">Batrachochytrium salamandrivorans</name>
    <dbReference type="NCBI Taxonomy" id="1357716"/>
    <lineage>
        <taxon>Eukaryota</taxon>
        <taxon>Fungi</taxon>
        <taxon>Fungi incertae sedis</taxon>
        <taxon>Chytridiomycota</taxon>
        <taxon>Chytridiomycota incertae sedis</taxon>
        <taxon>Chytridiomycetes</taxon>
        <taxon>Rhizophydiales</taxon>
        <taxon>Rhizophydiales incertae sedis</taxon>
        <taxon>Batrachochytrium</taxon>
    </lineage>
</organism>
<evidence type="ECO:0000313" key="11">
    <source>
        <dbReference type="EMBL" id="KAH6591851.1"/>
    </source>
</evidence>
<evidence type="ECO:0000256" key="8">
    <source>
        <dbReference type="SAM" id="Coils"/>
    </source>
</evidence>
<comment type="caution">
    <text evidence="11">The sequence shown here is derived from an EMBL/GenBank/DDBJ whole genome shotgun (WGS) entry which is preliminary data.</text>
</comment>
<keyword evidence="5 8" id="KW-0175">Coiled coil</keyword>
<evidence type="ECO:0000256" key="1">
    <source>
        <dbReference type="ARBA" id="ARBA00004173"/>
    </source>
</evidence>
<protein>
    <recommendedName>
        <fullName evidence="13">t-SNARE coiled-coil homology domain-containing protein</fullName>
    </recommendedName>
</protein>
<keyword evidence="3 10" id="KW-0812">Transmembrane</keyword>
<evidence type="ECO:0000256" key="7">
    <source>
        <dbReference type="ARBA" id="ARBA00023136"/>
    </source>
</evidence>
<dbReference type="PANTHER" id="PTHR14360">
    <property type="entry name" value="PROTEIN FMP32, MITOCHONDRIAL"/>
    <property type="match status" value="1"/>
</dbReference>
<dbReference type="EMBL" id="JAFCIX010000395">
    <property type="protein sequence ID" value="KAH6591851.1"/>
    <property type="molecule type" value="Genomic_DNA"/>
</dbReference>
<evidence type="ECO:0000256" key="5">
    <source>
        <dbReference type="ARBA" id="ARBA00023054"/>
    </source>
</evidence>
<feature type="transmembrane region" description="Helical" evidence="10">
    <location>
        <begin position="268"/>
        <end position="288"/>
    </location>
</feature>
<dbReference type="Proteomes" id="UP001648503">
    <property type="component" value="Unassembled WGS sequence"/>
</dbReference>
<evidence type="ECO:0000256" key="2">
    <source>
        <dbReference type="ARBA" id="ARBA00004370"/>
    </source>
</evidence>
<evidence type="ECO:0000256" key="9">
    <source>
        <dbReference type="SAM" id="MobiDB-lite"/>
    </source>
</evidence>
<evidence type="ECO:0000256" key="4">
    <source>
        <dbReference type="ARBA" id="ARBA00022989"/>
    </source>
</evidence>
<dbReference type="Gene3D" id="1.20.5.340">
    <property type="match status" value="1"/>
</dbReference>
<evidence type="ECO:0008006" key="13">
    <source>
        <dbReference type="Google" id="ProtNLM"/>
    </source>
</evidence>
<keyword evidence="12" id="KW-1185">Reference proteome</keyword>
<feature type="coiled-coil region" evidence="8">
    <location>
        <begin position="153"/>
        <end position="180"/>
    </location>
</feature>
<sequence length="300" mass="32679">MGSGIDPLDKSLIAGAASPSNLKATAMISSLGAAASFGGSLHEEATSTKTGHFEMKGGMGRGSTSVGSNIGSLSSYPSSWRRHESGLSSRNVGSAEMSDSLASPPDRSFDCTRYAQMLEAEGFTPGQTQGLLSLVEEAVNESLLTATKSMVSKQDQKESMGESEKDFQRLRSEISLLEKKDFAVLKGELERLIAETQHIKGFIQDDINRVHGGVRLDVNLEKARIKDEMVELNQLVTKADTKIDEEINTLTARMHELRTQTRVSITQFIVGVLLAFLTYKVVTVFAPFSKKKREPPLFSE</sequence>